<dbReference type="Proteomes" id="UP000178943">
    <property type="component" value="Unassembled WGS sequence"/>
</dbReference>
<proteinExistence type="predicted"/>
<comment type="caution">
    <text evidence="3">The sequence shown here is derived from an EMBL/GenBank/DDBJ whole genome shotgun (WGS) entry which is preliminary data.</text>
</comment>
<keyword evidence="1" id="KW-1133">Transmembrane helix</keyword>
<keyword evidence="1" id="KW-0472">Membrane</keyword>
<keyword evidence="1" id="KW-0812">Transmembrane</keyword>
<dbReference type="InterPro" id="IPR027383">
    <property type="entry name" value="Znf_put"/>
</dbReference>
<dbReference type="Pfam" id="PF13490">
    <property type="entry name" value="zf-HC2"/>
    <property type="match status" value="1"/>
</dbReference>
<feature type="transmembrane region" description="Helical" evidence="1">
    <location>
        <begin position="85"/>
        <end position="107"/>
    </location>
</feature>
<feature type="domain" description="Putative zinc-finger" evidence="2">
    <location>
        <begin position="3"/>
        <end position="37"/>
    </location>
</feature>
<dbReference type="AlphaFoldDB" id="A0A1F5V6E1"/>
<reference evidence="3 4" key="1">
    <citation type="journal article" date="2016" name="Nat. Commun.">
        <title>Thousands of microbial genomes shed light on interconnected biogeochemical processes in an aquifer system.</title>
        <authorList>
            <person name="Anantharaman K."/>
            <person name="Brown C.T."/>
            <person name="Hug L.A."/>
            <person name="Sharon I."/>
            <person name="Castelle C.J."/>
            <person name="Probst A.J."/>
            <person name="Thomas B.C."/>
            <person name="Singh A."/>
            <person name="Wilkins M.J."/>
            <person name="Karaoz U."/>
            <person name="Brodie E.L."/>
            <person name="Williams K.H."/>
            <person name="Hubbard S.S."/>
            <person name="Banfield J.F."/>
        </authorList>
    </citation>
    <scope>NUCLEOTIDE SEQUENCE [LARGE SCALE GENOMIC DNA]</scope>
</reference>
<dbReference type="EMBL" id="MFGW01000226">
    <property type="protein sequence ID" value="OGF58992.1"/>
    <property type="molecule type" value="Genomic_DNA"/>
</dbReference>
<protein>
    <recommendedName>
        <fullName evidence="2">Putative zinc-finger domain-containing protein</fullName>
    </recommendedName>
</protein>
<evidence type="ECO:0000313" key="3">
    <source>
        <dbReference type="EMBL" id="OGF58992.1"/>
    </source>
</evidence>
<evidence type="ECO:0000313" key="4">
    <source>
        <dbReference type="Proteomes" id="UP000178943"/>
    </source>
</evidence>
<name>A0A1F5V6E1_9BACT</name>
<evidence type="ECO:0000256" key="1">
    <source>
        <dbReference type="SAM" id="Phobius"/>
    </source>
</evidence>
<evidence type="ECO:0000259" key="2">
    <source>
        <dbReference type="Pfam" id="PF13490"/>
    </source>
</evidence>
<dbReference type="InterPro" id="IPR041916">
    <property type="entry name" value="Anti_sigma_zinc_sf"/>
</dbReference>
<gene>
    <name evidence="3" type="ORF">A2Y62_21140</name>
</gene>
<accession>A0A1F5V6E1</accession>
<sequence length="190" mass="21626">MTCNQVKNNLFVYLDNSIDEKSKQEFEIHINECAECREELQTYQQLQSMLHSVEEIEPSSSYKEHFWSSVGVKGLIMSFLRGRTLIYALAACLVILITLALVIPLIVPTGPTIEVTTTGLTDTDRKDEAFMNEMVIFIESPIIDSSLMFTDEELQVLTGNDITQQKKKQENNKGVNLQFLTTNRQEVNNV</sequence>
<organism evidence="3 4">
    <name type="scientific">Candidatus Fischerbacteria bacterium RBG_13_37_8</name>
    <dbReference type="NCBI Taxonomy" id="1817863"/>
    <lineage>
        <taxon>Bacteria</taxon>
        <taxon>Candidatus Fischeribacteriota</taxon>
    </lineage>
</organism>
<dbReference type="STRING" id="1817863.A2Y62_21140"/>
<dbReference type="Gene3D" id="1.10.10.1320">
    <property type="entry name" value="Anti-sigma factor, zinc-finger domain"/>
    <property type="match status" value="1"/>
</dbReference>